<gene>
    <name evidence="2" type="ORF">NPIL_350071</name>
</gene>
<keyword evidence="3" id="KW-1185">Reference proteome</keyword>
<sequence length="96" mass="11140">QTLENISYEQNKTKYPPRQNRKATWKHPYVTSRNHMCFLHGACKEHSLENHAENQACSPLKLALTLLSDLVLNPWAEWMCRTNAMLRAFSDAGLLR</sequence>
<feature type="compositionally biased region" description="Polar residues" evidence="1">
    <location>
        <begin position="1"/>
        <end position="10"/>
    </location>
</feature>
<feature type="region of interest" description="Disordered" evidence="1">
    <location>
        <begin position="1"/>
        <end position="23"/>
    </location>
</feature>
<dbReference type="EMBL" id="BMAW01029507">
    <property type="protein sequence ID" value="GFU12235.1"/>
    <property type="molecule type" value="Genomic_DNA"/>
</dbReference>
<proteinExistence type="predicted"/>
<name>A0A8X6Q921_NEPPI</name>
<comment type="caution">
    <text evidence="2">The sequence shown here is derived from an EMBL/GenBank/DDBJ whole genome shotgun (WGS) entry which is preliminary data.</text>
</comment>
<accession>A0A8X6Q921</accession>
<organism evidence="2 3">
    <name type="scientific">Nephila pilipes</name>
    <name type="common">Giant wood spider</name>
    <name type="synonym">Nephila maculata</name>
    <dbReference type="NCBI Taxonomy" id="299642"/>
    <lineage>
        <taxon>Eukaryota</taxon>
        <taxon>Metazoa</taxon>
        <taxon>Ecdysozoa</taxon>
        <taxon>Arthropoda</taxon>
        <taxon>Chelicerata</taxon>
        <taxon>Arachnida</taxon>
        <taxon>Araneae</taxon>
        <taxon>Araneomorphae</taxon>
        <taxon>Entelegynae</taxon>
        <taxon>Araneoidea</taxon>
        <taxon>Nephilidae</taxon>
        <taxon>Nephila</taxon>
    </lineage>
</organism>
<dbReference type="AlphaFoldDB" id="A0A8X6Q921"/>
<dbReference type="OrthoDB" id="10555896at2759"/>
<protein>
    <submittedName>
        <fullName evidence="2">Uncharacterized protein</fullName>
    </submittedName>
</protein>
<evidence type="ECO:0000256" key="1">
    <source>
        <dbReference type="SAM" id="MobiDB-lite"/>
    </source>
</evidence>
<reference evidence="2" key="1">
    <citation type="submission" date="2020-08" db="EMBL/GenBank/DDBJ databases">
        <title>Multicomponent nature underlies the extraordinary mechanical properties of spider dragline silk.</title>
        <authorList>
            <person name="Kono N."/>
            <person name="Nakamura H."/>
            <person name="Mori M."/>
            <person name="Yoshida Y."/>
            <person name="Ohtoshi R."/>
            <person name="Malay A.D."/>
            <person name="Moran D.A.P."/>
            <person name="Tomita M."/>
            <person name="Numata K."/>
            <person name="Arakawa K."/>
        </authorList>
    </citation>
    <scope>NUCLEOTIDE SEQUENCE</scope>
</reference>
<dbReference type="Proteomes" id="UP000887013">
    <property type="component" value="Unassembled WGS sequence"/>
</dbReference>
<evidence type="ECO:0000313" key="2">
    <source>
        <dbReference type="EMBL" id="GFU12235.1"/>
    </source>
</evidence>
<feature type="non-terminal residue" evidence="2">
    <location>
        <position position="1"/>
    </location>
</feature>
<evidence type="ECO:0000313" key="3">
    <source>
        <dbReference type="Proteomes" id="UP000887013"/>
    </source>
</evidence>